<feature type="transmembrane region" description="Helical" evidence="4">
    <location>
        <begin position="45"/>
        <end position="69"/>
    </location>
</feature>
<dbReference type="PANTHER" id="PTHR42910:SF1">
    <property type="entry name" value="MAJOR FACILITATOR SUPERFAMILY (MFS) PROFILE DOMAIN-CONTAINING PROTEIN"/>
    <property type="match status" value="1"/>
</dbReference>
<feature type="transmembrane region" description="Helical" evidence="4">
    <location>
        <begin position="374"/>
        <end position="392"/>
    </location>
</feature>
<comment type="caution">
    <text evidence="6">The sequence shown here is derived from an EMBL/GenBank/DDBJ whole genome shotgun (WGS) entry which is preliminary data.</text>
</comment>
<dbReference type="CDD" id="cd17324">
    <property type="entry name" value="MFS_NepI_like"/>
    <property type="match status" value="1"/>
</dbReference>
<dbReference type="InterPro" id="IPR011701">
    <property type="entry name" value="MFS"/>
</dbReference>
<feature type="domain" description="Major facilitator superfamily (MFS) profile" evidence="5">
    <location>
        <begin position="15"/>
        <end position="397"/>
    </location>
</feature>
<keyword evidence="3 4" id="KW-0472">Membrane</keyword>
<protein>
    <submittedName>
        <fullName evidence="6">Putative MFS family arabinose efflux permease</fullName>
    </submittedName>
</protein>
<gene>
    <name evidence="6" type="ORF">DFR50_109185</name>
</gene>
<dbReference type="Pfam" id="PF07690">
    <property type="entry name" value="MFS_1"/>
    <property type="match status" value="1"/>
</dbReference>
<feature type="transmembrane region" description="Helical" evidence="4">
    <location>
        <begin position="346"/>
        <end position="368"/>
    </location>
</feature>
<dbReference type="InterPro" id="IPR036259">
    <property type="entry name" value="MFS_trans_sf"/>
</dbReference>
<feature type="transmembrane region" description="Helical" evidence="4">
    <location>
        <begin position="81"/>
        <end position="99"/>
    </location>
</feature>
<dbReference type="PANTHER" id="PTHR42910">
    <property type="entry name" value="TRANSPORTER SCO4007-RELATED"/>
    <property type="match status" value="1"/>
</dbReference>
<evidence type="ECO:0000256" key="4">
    <source>
        <dbReference type="SAM" id="Phobius"/>
    </source>
</evidence>
<keyword evidence="1 4" id="KW-0812">Transmembrane</keyword>
<evidence type="ECO:0000259" key="5">
    <source>
        <dbReference type="PROSITE" id="PS50850"/>
    </source>
</evidence>
<dbReference type="Gene3D" id="1.20.1250.20">
    <property type="entry name" value="MFS general substrate transporter like domains"/>
    <property type="match status" value="1"/>
</dbReference>
<dbReference type="OrthoDB" id="9815356at2"/>
<dbReference type="RefSeq" id="WP_113889105.1">
    <property type="nucleotide sequence ID" value="NZ_QNRK01000009.1"/>
</dbReference>
<dbReference type="EMBL" id="QNRK01000009">
    <property type="protein sequence ID" value="RBP14431.1"/>
    <property type="molecule type" value="Genomic_DNA"/>
</dbReference>
<feature type="transmembrane region" description="Helical" evidence="4">
    <location>
        <begin position="281"/>
        <end position="300"/>
    </location>
</feature>
<dbReference type="PROSITE" id="PS50850">
    <property type="entry name" value="MFS"/>
    <property type="match status" value="1"/>
</dbReference>
<dbReference type="Proteomes" id="UP000253529">
    <property type="component" value="Unassembled WGS sequence"/>
</dbReference>
<dbReference type="InterPro" id="IPR020846">
    <property type="entry name" value="MFS_dom"/>
</dbReference>
<dbReference type="SUPFAM" id="SSF103473">
    <property type="entry name" value="MFS general substrate transporter"/>
    <property type="match status" value="1"/>
</dbReference>
<sequence>MRQQAGPPRDISAATILLLAAACGLIVANIYYAQPLAGPIAESLGLAPAAAGLIVTLSQVGYGLGLLFIVPLGDRFENRRLVVVCALGSALALGLAAVATSPAAFLAAMGAIGVGSVAVQILVPLAAHLAPEAVRGRVVGLVSSGLMIGIMAARPAASVLAAALSWRAVFVASAALMLALAAILARLLPVRVPETRLSYAALIRSIAGLVAETPALRLRAFYQACLFSAFSLFWTTAPLLLAGRDYGFTQNGIALFGLAGVSGAVGAPIAGRLADRGLTKAATAAAIVIVAAGFLATIVAPQGSTLALFLLVAAAIAIDFGVQANLVLGFRTIFALAPEARGRLNAAYIATFFLSGAVGSAVGGWSYARGGWPLASAIGLALPLAALARFVFRAATGRA</sequence>
<proteinExistence type="predicted"/>
<keyword evidence="2 4" id="KW-1133">Transmembrane helix</keyword>
<dbReference type="PROSITE" id="PS51257">
    <property type="entry name" value="PROKAR_LIPOPROTEIN"/>
    <property type="match status" value="1"/>
</dbReference>
<name>A0A366FIL3_9HYPH</name>
<dbReference type="AlphaFoldDB" id="A0A366FIL3"/>
<feature type="transmembrane region" description="Helical" evidence="4">
    <location>
        <begin position="138"/>
        <end position="162"/>
    </location>
</feature>
<organism evidence="6 7">
    <name type="scientific">Roseiarcus fermentans</name>
    <dbReference type="NCBI Taxonomy" id="1473586"/>
    <lineage>
        <taxon>Bacteria</taxon>
        <taxon>Pseudomonadati</taxon>
        <taxon>Pseudomonadota</taxon>
        <taxon>Alphaproteobacteria</taxon>
        <taxon>Hyphomicrobiales</taxon>
        <taxon>Roseiarcaceae</taxon>
        <taxon>Roseiarcus</taxon>
    </lineage>
</organism>
<evidence type="ECO:0000313" key="7">
    <source>
        <dbReference type="Proteomes" id="UP000253529"/>
    </source>
</evidence>
<evidence type="ECO:0000256" key="3">
    <source>
        <dbReference type="ARBA" id="ARBA00023136"/>
    </source>
</evidence>
<evidence type="ECO:0000313" key="6">
    <source>
        <dbReference type="EMBL" id="RBP14431.1"/>
    </source>
</evidence>
<feature type="transmembrane region" description="Helical" evidence="4">
    <location>
        <begin position="12"/>
        <end position="33"/>
    </location>
</feature>
<keyword evidence="7" id="KW-1185">Reference proteome</keyword>
<feature type="transmembrane region" description="Helical" evidence="4">
    <location>
        <begin position="253"/>
        <end position="274"/>
    </location>
</feature>
<reference evidence="6 7" key="1">
    <citation type="submission" date="2018-06" db="EMBL/GenBank/DDBJ databases">
        <title>Genomic Encyclopedia of Type Strains, Phase IV (KMG-IV): sequencing the most valuable type-strain genomes for metagenomic binning, comparative biology and taxonomic classification.</title>
        <authorList>
            <person name="Goeker M."/>
        </authorList>
    </citation>
    <scope>NUCLEOTIDE SEQUENCE [LARGE SCALE GENOMIC DNA]</scope>
    <source>
        <strain evidence="6 7">DSM 24875</strain>
    </source>
</reference>
<feature type="transmembrane region" description="Helical" evidence="4">
    <location>
        <begin position="306"/>
        <end position="334"/>
    </location>
</feature>
<evidence type="ECO:0000256" key="1">
    <source>
        <dbReference type="ARBA" id="ARBA00022692"/>
    </source>
</evidence>
<evidence type="ECO:0000256" key="2">
    <source>
        <dbReference type="ARBA" id="ARBA00022989"/>
    </source>
</evidence>
<feature type="transmembrane region" description="Helical" evidence="4">
    <location>
        <begin position="168"/>
        <end position="188"/>
    </location>
</feature>
<feature type="transmembrane region" description="Helical" evidence="4">
    <location>
        <begin position="105"/>
        <end position="126"/>
    </location>
</feature>
<feature type="transmembrane region" description="Helical" evidence="4">
    <location>
        <begin position="220"/>
        <end position="241"/>
    </location>
</feature>
<dbReference type="GO" id="GO:0022857">
    <property type="term" value="F:transmembrane transporter activity"/>
    <property type="evidence" value="ECO:0007669"/>
    <property type="project" value="InterPro"/>
</dbReference>
<accession>A0A366FIL3</accession>